<gene>
    <name evidence="1" type="ORF">METZ01_LOCUS56422</name>
</gene>
<dbReference type="AlphaFoldDB" id="A0A381SJW1"/>
<name>A0A381SJW1_9ZZZZ</name>
<dbReference type="AntiFam" id="ANF00010">
    <property type="entry name" value="tRNA translation"/>
</dbReference>
<dbReference type="EMBL" id="UINC01003125">
    <property type="protein sequence ID" value="SVA03568.1"/>
    <property type="molecule type" value="Genomic_DNA"/>
</dbReference>
<evidence type="ECO:0000313" key="1">
    <source>
        <dbReference type="EMBL" id="SVA03568.1"/>
    </source>
</evidence>
<proteinExistence type="predicted"/>
<sequence>MTNIKWYYIINRLTHAGIAQLVEQLICNQQVVGSSPIASSSMGRYPSGQRDQTVNLTAKPSKVRILLSPPEGIRSLLQWEIKAWVAQW</sequence>
<reference evidence="1" key="1">
    <citation type="submission" date="2018-05" db="EMBL/GenBank/DDBJ databases">
        <authorList>
            <person name="Lanie J.A."/>
            <person name="Ng W.-L."/>
            <person name="Kazmierczak K.M."/>
            <person name="Andrzejewski T.M."/>
            <person name="Davidsen T.M."/>
            <person name="Wayne K.J."/>
            <person name="Tettelin H."/>
            <person name="Glass J.I."/>
            <person name="Rusch D."/>
            <person name="Podicherti R."/>
            <person name="Tsui H.-C.T."/>
            <person name="Winkler M.E."/>
        </authorList>
    </citation>
    <scope>NUCLEOTIDE SEQUENCE</scope>
</reference>
<accession>A0A381SJW1</accession>
<organism evidence="1">
    <name type="scientific">marine metagenome</name>
    <dbReference type="NCBI Taxonomy" id="408172"/>
    <lineage>
        <taxon>unclassified sequences</taxon>
        <taxon>metagenomes</taxon>
        <taxon>ecological metagenomes</taxon>
    </lineage>
</organism>
<protein>
    <submittedName>
        <fullName evidence="1">Uncharacterized protein</fullName>
    </submittedName>
</protein>